<keyword evidence="1 3" id="KW-0863">Zinc-finger</keyword>
<keyword evidence="2" id="KW-0862">Zinc</keyword>
<accession>A0A9N7U763</accession>
<feature type="compositionally biased region" description="Polar residues" evidence="4">
    <location>
        <begin position="402"/>
        <end position="412"/>
    </location>
</feature>
<protein>
    <recommendedName>
        <fullName evidence="5">B box-type domain-containing protein</fullName>
    </recommendedName>
</protein>
<feature type="compositionally biased region" description="Polar residues" evidence="4">
    <location>
        <begin position="134"/>
        <end position="155"/>
    </location>
</feature>
<feature type="compositionally biased region" description="Low complexity" evidence="4">
    <location>
        <begin position="413"/>
        <end position="446"/>
    </location>
</feature>
<dbReference type="InterPro" id="IPR000315">
    <property type="entry name" value="Znf_B-box"/>
</dbReference>
<dbReference type="PANTHER" id="PTHR28634">
    <property type="entry name" value="ZINC FINGER B-BOX DOMAIN-CONTAINING PROTEIN 1"/>
    <property type="match status" value="1"/>
</dbReference>
<feature type="domain" description="B box-type" evidence="5">
    <location>
        <begin position="67"/>
        <end position="113"/>
    </location>
</feature>
<feature type="region of interest" description="Disordered" evidence="4">
    <location>
        <begin position="252"/>
        <end position="283"/>
    </location>
</feature>
<evidence type="ECO:0000256" key="2">
    <source>
        <dbReference type="ARBA" id="ARBA00022833"/>
    </source>
</evidence>
<keyword evidence="1 3" id="KW-0479">Metal-binding</keyword>
<dbReference type="InterPro" id="IPR037688">
    <property type="entry name" value="ZBBX"/>
</dbReference>
<proteinExistence type="predicted"/>
<keyword evidence="7" id="KW-1185">Reference proteome</keyword>
<dbReference type="GO" id="GO:0008270">
    <property type="term" value="F:zinc ion binding"/>
    <property type="evidence" value="ECO:0007669"/>
    <property type="project" value="UniProtKB-KW"/>
</dbReference>
<evidence type="ECO:0000313" key="6">
    <source>
        <dbReference type="EMBL" id="CAB1424964.1"/>
    </source>
</evidence>
<dbReference type="PROSITE" id="PS50119">
    <property type="entry name" value="ZF_BBOX"/>
    <property type="match status" value="1"/>
</dbReference>
<reference evidence="6" key="1">
    <citation type="submission" date="2020-03" db="EMBL/GenBank/DDBJ databases">
        <authorList>
            <person name="Weist P."/>
        </authorList>
    </citation>
    <scope>NUCLEOTIDE SEQUENCE</scope>
</reference>
<feature type="compositionally biased region" description="Polar residues" evidence="4">
    <location>
        <begin position="476"/>
        <end position="512"/>
    </location>
</feature>
<evidence type="ECO:0000313" key="7">
    <source>
        <dbReference type="Proteomes" id="UP001153269"/>
    </source>
</evidence>
<dbReference type="PANTHER" id="PTHR28634:SF1">
    <property type="entry name" value="ZINC FINGER B-BOX DOMAIN-CONTAINING PROTEIN 1"/>
    <property type="match status" value="1"/>
</dbReference>
<dbReference type="CDD" id="cd19818">
    <property type="entry name" value="Bbox1_ZBBX"/>
    <property type="match status" value="1"/>
</dbReference>
<organism evidence="6 7">
    <name type="scientific">Pleuronectes platessa</name>
    <name type="common">European plaice</name>
    <dbReference type="NCBI Taxonomy" id="8262"/>
    <lineage>
        <taxon>Eukaryota</taxon>
        <taxon>Metazoa</taxon>
        <taxon>Chordata</taxon>
        <taxon>Craniata</taxon>
        <taxon>Vertebrata</taxon>
        <taxon>Euteleostomi</taxon>
        <taxon>Actinopterygii</taxon>
        <taxon>Neopterygii</taxon>
        <taxon>Teleostei</taxon>
        <taxon>Neoteleostei</taxon>
        <taxon>Acanthomorphata</taxon>
        <taxon>Carangaria</taxon>
        <taxon>Pleuronectiformes</taxon>
        <taxon>Pleuronectoidei</taxon>
        <taxon>Pleuronectidae</taxon>
        <taxon>Pleuronectes</taxon>
    </lineage>
</organism>
<evidence type="ECO:0000256" key="1">
    <source>
        <dbReference type="ARBA" id="ARBA00022771"/>
    </source>
</evidence>
<gene>
    <name evidence="6" type="ORF">PLEPLA_LOCUS12893</name>
</gene>
<feature type="region of interest" description="Disordered" evidence="4">
    <location>
        <begin position="134"/>
        <end position="185"/>
    </location>
</feature>
<dbReference type="EMBL" id="CADEAL010000768">
    <property type="protein sequence ID" value="CAB1424964.1"/>
    <property type="molecule type" value="Genomic_DNA"/>
</dbReference>
<comment type="caution">
    <text evidence="6">The sequence shown here is derived from an EMBL/GenBank/DDBJ whole genome shotgun (WGS) entry which is preliminary data.</text>
</comment>
<dbReference type="Pfam" id="PF22586">
    <property type="entry name" value="ANCHR-like_BBOX"/>
    <property type="match status" value="1"/>
</dbReference>
<sequence length="527" mass="58098">HSGGFRWSSGQCGSSNSAKKFKENRLQKLSAGKMRIRMLKNEPLTVQPQPPPLPPTIGPRTIRKNRLTGTICGQCEVKTAGLSCVECTEHYCIGCFARFHQKGALKLHRMIPIQAELQTRVSTRDVVDYYPSTFTSPDPCSKPGTSHTPTSNASTRQDEQSPEKGREAVTIPMQAHHDTSQVLDVNYTEEKQFESGLKREDERGFPSSLLRGEYNEVESARSFQEAVRQWRGQTSDGAGEPIRKEAMWTPDRSVSMSATATQADLSPDREAEGQGRGGGPGRVLLRVEFSDNSLTYMDRLLLKKQRRTPIEKYDPLPALDLKPQANTEEESSLTAQEEDFRCYCASLFAVPVSGGETRAQITAPESCLVIEVLDETEGIMNGVSAEQRTSNKSKDHLFEQVSNKGRTLVPQTAVTSAGSSRVSRSSLSPSQPSSQSKAPTQPQAAQRLHPSEPQTSEADHTDKPLPSKSMPPANFTAETLRTSQTSINTSKSQKPNCSTTFHKSEAEQSSFRFETRGGRGTICGQWR</sequence>
<name>A0A9N7U763_PLEPL</name>
<feature type="non-terminal residue" evidence="6">
    <location>
        <position position="527"/>
    </location>
</feature>
<dbReference type="Proteomes" id="UP001153269">
    <property type="component" value="Unassembled WGS sequence"/>
</dbReference>
<feature type="region of interest" description="Disordered" evidence="4">
    <location>
        <begin position="402"/>
        <end position="527"/>
    </location>
</feature>
<feature type="compositionally biased region" description="Polar residues" evidence="4">
    <location>
        <begin position="252"/>
        <end position="264"/>
    </location>
</feature>
<evidence type="ECO:0000259" key="5">
    <source>
        <dbReference type="PROSITE" id="PS50119"/>
    </source>
</evidence>
<feature type="compositionally biased region" description="Basic and acidic residues" evidence="4">
    <location>
        <begin position="156"/>
        <end position="167"/>
    </location>
</feature>
<dbReference type="AlphaFoldDB" id="A0A9N7U763"/>
<evidence type="ECO:0000256" key="4">
    <source>
        <dbReference type="SAM" id="MobiDB-lite"/>
    </source>
</evidence>
<evidence type="ECO:0000256" key="3">
    <source>
        <dbReference type="PROSITE-ProRule" id="PRU00024"/>
    </source>
</evidence>